<organism evidence="1 2">
    <name type="scientific">Fragilariopsis cylindrus CCMP1102</name>
    <dbReference type="NCBI Taxonomy" id="635003"/>
    <lineage>
        <taxon>Eukaryota</taxon>
        <taxon>Sar</taxon>
        <taxon>Stramenopiles</taxon>
        <taxon>Ochrophyta</taxon>
        <taxon>Bacillariophyta</taxon>
        <taxon>Bacillariophyceae</taxon>
        <taxon>Bacillariophycidae</taxon>
        <taxon>Bacillariales</taxon>
        <taxon>Bacillariaceae</taxon>
        <taxon>Fragilariopsis</taxon>
    </lineage>
</organism>
<keyword evidence="2" id="KW-1185">Reference proteome</keyword>
<protein>
    <submittedName>
        <fullName evidence="1">Uncharacterized protein</fullName>
    </submittedName>
</protein>
<evidence type="ECO:0000313" key="1">
    <source>
        <dbReference type="EMBL" id="OEU11396.1"/>
    </source>
</evidence>
<evidence type="ECO:0000313" key="2">
    <source>
        <dbReference type="Proteomes" id="UP000095751"/>
    </source>
</evidence>
<dbReference type="EMBL" id="KV784368">
    <property type="protein sequence ID" value="OEU11396.1"/>
    <property type="molecule type" value="Genomic_DNA"/>
</dbReference>
<dbReference type="InParanoid" id="A0A1E7EZV7"/>
<proteinExistence type="predicted"/>
<name>A0A1E7EZV7_9STRA</name>
<accession>A0A1E7EZV7</accession>
<dbReference type="AlphaFoldDB" id="A0A1E7EZV7"/>
<gene>
    <name evidence="1" type="ORF">FRACYDRAFT_245881</name>
</gene>
<dbReference type="KEGG" id="fcy:FRACYDRAFT_245881"/>
<reference evidence="1 2" key="1">
    <citation type="submission" date="2016-09" db="EMBL/GenBank/DDBJ databases">
        <title>Extensive genetic diversity and differential bi-allelic expression allows diatom success in the polar Southern Ocean.</title>
        <authorList>
            <consortium name="DOE Joint Genome Institute"/>
            <person name="Mock T."/>
            <person name="Otillar R.P."/>
            <person name="Strauss J."/>
            <person name="Dupont C."/>
            <person name="Frickenhaus S."/>
            <person name="Maumus F."/>
            <person name="Mcmullan M."/>
            <person name="Sanges R."/>
            <person name="Schmutz J."/>
            <person name="Toseland A."/>
            <person name="Valas R."/>
            <person name="Veluchamy A."/>
            <person name="Ward B.J."/>
            <person name="Allen A."/>
            <person name="Barry K."/>
            <person name="Falciatore A."/>
            <person name="Ferrante M."/>
            <person name="Fortunato A.E."/>
            <person name="Gloeckner G."/>
            <person name="Gruber A."/>
            <person name="Hipkin R."/>
            <person name="Janech M."/>
            <person name="Kroth P."/>
            <person name="Leese F."/>
            <person name="Lindquist E."/>
            <person name="Lyon B.R."/>
            <person name="Martin J."/>
            <person name="Mayer C."/>
            <person name="Parker M."/>
            <person name="Quesneville H."/>
            <person name="Raymond J."/>
            <person name="Uhlig C."/>
            <person name="Valentin K.U."/>
            <person name="Worden A.Z."/>
            <person name="Armbrust E.V."/>
            <person name="Bowler C."/>
            <person name="Green B."/>
            <person name="Moulton V."/>
            <person name="Van Oosterhout C."/>
            <person name="Grigoriev I."/>
        </authorList>
    </citation>
    <scope>NUCLEOTIDE SEQUENCE [LARGE SCALE GENOMIC DNA]</scope>
    <source>
        <strain evidence="1 2">CCMP1102</strain>
    </source>
</reference>
<dbReference type="Proteomes" id="UP000095751">
    <property type="component" value="Unassembled WGS sequence"/>
</dbReference>
<sequence length="225" mass="25342">MDRFDGMVSALGGNSGVVRAEGNHGTTMTASTPPHGNLFVAAAASPSPIRRLRVSGVPHAQLVQGLHNLREHSKGKDHNTKKSYEPKRAEFLEFCDKVYGYLPSDQKQQVCPDKAIRYMMYVAFREQKKRGKKRDSSDNSKDKFIHSEYERIFSKVAGLSSPDAYPEIEPKNGIGYNVMLSSMIILYDSISEEYNNEIRLSQWVKTWSNTGAQVRAAYVHLRVKV</sequence>